<accession>A0A2S6A1P9</accession>
<organism evidence="5 6">
    <name type="scientific">Nocardia nova</name>
    <dbReference type="NCBI Taxonomy" id="37330"/>
    <lineage>
        <taxon>Bacteria</taxon>
        <taxon>Bacillati</taxon>
        <taxon>Actinomycetota</taxon>
        <taxon>Actinomycetes</taxon>
        <taxon>Mycobacteriales</taxon>
        <taxon>Nocardiaceae</taxon>
        <taxon>Nocardia</taxon>
    </lineage>
</organism>
<dbReference type="PANTHER" id="PTHR39515">
    <property type="entry name" value="CONSERVED PROTEIN"/>
    <property type="match status" value="1"/>
</dbReference>
<evidence type="ECO:0000313" key="6">
    <source>
        <dbReference type="Proteomes" id="UP000238356"/>
    </source>
</evidence>
<dbReference type="PANTHER" id="PTHR39515:SF2">
    <property type="entry name" value="HTH-TYPE TRANSCRIPTIONAL REGULATOR RV0880"/>
    <property type="match status" value="1"/>
</dbReference>
<keyword evidence="6" id="KW-1185">Reference proteome</keyword>
<dbReference type="SMART" id="SM00347">
    <property type="entry name" value="HTH_MARR"/>
    <property type="match status" value="1"/>
</dbReference>
<dbReference type="InterPro" id="IPR036388">
    <property type="entry name" value="WH-like_DNA-bd_sf"/>
</dbReference>
<evidence type="ECO:0000256" key="1">
    <source>
        <dbReference type="ARBA" id="ARBA00023015"/>
    </source>
</evidence>
<dbReference type="InterPro" id="IPR000835">
    <property type="entry name" value="HTH_MarR-typ"/>
</dbReference>
<dbReference type="Gene3D" id="1.10.10.10">
    <property type="entry name" value="Winged helix-like DNA-binding domain superfamily/Winged helix DNA-binding domain"/>
    <property type="match status" value="1"/>
</dbReference>
<dbReference type="AlphaFoldDB" id="A0A2S6A1P9"/>
<dbReference type="EMBL" id="PSZD01000016">
    <property type="protein sequence ID" value="PPJ25365.1"/>
    <property type="molecule type" value="Genomic_DNA"/>
</dbReference>
<evidence type="ECO:0000313" key="5">
    <source>
        <dbReference type="EMBL" id="PPJ25365.1"/>
    </source>
</evidence>
<dbReference type="PRINTS" id="PR00598">
    <property type="entry name" value="HTHMARR"/>
</dbReference>
<dbReference type="GeneID" id="66721171"/>
<evidence type="ECO:0000256" key="2">
    <source>
        <dbReference type="ARBA" id="ARBA00023125"/>
    </source>
</evidence>
<evidence type="ECO:0000256" key="3">
    <source>
        <dbReference type="ARBA" id="ARBA00023163"/>
    </source>
</evidence>
<evidence type="ECO:0000259" key="4">
    <source>
        <dbReference type="PROSITE" id="PS50995"/>
    </source>
</evidence>
<sequence length="166" mass="18382">MDSEQVIDQIAQQLIRLGRIRERTNAQVAAASHGDIDLSAYRIIFRLLCDGPMRSGALAEAMYSDASTISRQVAALVKRGLLRREADPSDGRASVLIVTDAGKEMAAHLRVRRNEMIGRILTDWNDPDRELFAVLLHRFVDDYEAARPAILTLPSPTEGPATEKNS</sequence>
<feature type="domain" description="HTH marR-type" evidence="4">
    <location>
        <begin position="7"/>
        <end position="141"/>
    </location>
</feature>
<dbReference type="Proteomes" id="UP000238356">
    <property type="component" value="Unassembled WGS sequence"/>
</dbReference>
<dbReference type="InterPro" id="IPR052526">
    <property type="entry name" value="HTH-type_Bedaq_tolerance"/>
</dbReference>
<dbReference type="RefSeq" id="WP_063010740.1">
    <property type="nucleotide sequence ID" value="NZ_JADLQW010000012.1"/>
</dbReference>
<dbReference type="PROSITE" id="PS50995">
    <property type="entry name" value="HTH_MARR_2"/>
    <property type="match status" value="1"/>
</dbReference>
<dbReference type="SUPFAM" id="SSF46785">
    <property type="entry name" value="Winged helix' DNA-binding domain"/>
    <property type="match status" value="1"/>
</dbReference>
<dbReference type="GO" id="GO:0003677">
    <property type="term" value="F:DNA binding"/>
    <property type="evidence" value="ECO:0007669"/>
    <property type="project" value="UniProtKB-KW"/>
</dbReference>
<comment type="caution">
    <text evidence="5">The sequence shown here is derived from an EMBL/GenBank/DDBJ whole genome shotgun (WGS) entry which is preliminary data.</text>
</comment>
<dbReference type="InterPro" id="IPR036390">
    <property type="entry name" value="WH_DNA-bd_sf"/>
</dbReference>
<dbReference type="PROSITE" id="PS01117">
    <property type="entry name" value="HTH_MARR_1"/>
    <property type="match status" value="1"/>
</dbReference>
<reference evidence="5 6" key="1">
    <citation type="submission" date="2018-02" db="EMBL/GenBank/DDBJ databases">
        <title>8 Nocardia nova and 1 Nocardia cyriacigeorgica strain used for evolution to TMP-SMX.</title>
        <authorList>
            <person name="Mehta H."/>
            <person name="Weng J."/>
            <person name="Shamoo Y."/>
        </authorList>
    </citation>
    <scope>NUCLEOTIDE SEQUENCE [LARGE SCALE GENOMIC DNA]</scope>
    <source>
        <strain evidence="5 6">BAA2227</strain>
    </source>
</reference>
<gene>
    <name evidence="5" type="ORF">C5F51_23505</name>
</gene>
<keyword evidence="3" id="KW-0804">Transcription</keyword>
<keyword evidence="2" id="KW-0238">DNA-binding</keyword>
<keyword evidence="1" id="KW-0805">Transcription regulation</keyword>
<dbReference type="InterPro" id="IPR023187">
    <property type="entry name" value="Tscrpt_reg_MarR-type_CS"/>
</dbReference>
<name>A0A2S6A1P9_9NOCA</name>
<proteinExistence type="predicted"/>
<dbReference type="Pfam" id="PF01047">
    <property type="entry name" value="MarR"/>
    <property type="match status" value="1"/>
</dbReference>
<dbReference type="GO" id="GO:0003700">
    <property type="term" value="F:DNA-binding transcription factor activity"/>
    <property type="evidence" value="ECO:0007669"/>
    <property type="project" value="InterPro"/>
</dbReference>
<protein>
    <submittedName>
        <fullName evidence="5">MarR family transcriptional regulator</fullName>
    </submittedName>
</protein>